<organism evidence="1 2">
    <name type="scientific">Ignatzschineria rhizosphaerae</name>
    <dbReference type="NCBI Taxonomy" id="2923279"/>
    <lineage>
        <taxon>Bacteria</taxon>
        <taxon>Pseudomonadati</taxon>
        <taxon>Pseudomonadota</taxon>
        <taxon>Gammaproteobacteria</taxon>
        <taxon>Cardiobacteriales</taxon>
        <taxon>Ignatzschineriaceae</taxon>
        <taxon>Ignatzschineria</taxon>
    </lineage>
</organism>
<dbReference type="InterPro" id="IPR004260">
    <property type="entry name" value="Pyr-dimer_DNA_glycosylase"/>
</dbReference>
<name>A0ABY3X4D9_9GAMM</name>
<dbReference type="InterPro" id="IPR024796">
    <property type="entry name" value="T4_endonuc_V"/>
</dbReference>
<dbReference type="SUPFAM" id="SSF47077">
    <property type="entry name" value="T4 endonuclease V"/>
    <property type="match status" value="1"/>
</dbReference>
<proteinExistence type="predicted"/>
<dbReference type="RefSeq" id="WP_242149709.1">
    <property type="nucleotide sequence ID" value="NZ_CP093379.1"/>
</dbReference>
<dbReference type="PIRSF" id="PIRSF001000">
    <property type="entry name" value="PDG_ENDV"/>
    <property type="match status" value="1"/>
</dbReference>
<dbReference type="EMBL" id="CP093379">
    <property type="protein sequence ID" value="UNM96332.1"/>
    <property type="molecule type" value="Genomic_DNA"/>
</dbReference>
<evidence type="ECO:0000313" key="1">
    <source>
        <dbReference type="EMBL" id="UNM96332.1"/>
    </source>
</evidence>
<dbReference type="Gene3D" id="1.10.440.10">
    <property type="entry name" value="T4 endonuclease V"/>
    <property type="match status" value="1"/>
</dbReference>
<dbReference type="Proteomes" id="UP000829542">
    <property type="component" value="Chromosome"/>
</dbReference>
<dbReference type="Pfam" id="PF03013">
    <property type="entry name" value="Pyr_excise"/>
    <property type="match status" value="1"/>
</dbReference>
<evidence type="ECO:0000313" key="2">
    <source>
        <dbReference type="Proteomes" id="UP000829542"/>
    </source>
</evidence>
<reference evidence="1 2" key="1">
    <citation type="submission" date="2022-03" db="EMBL/GenBank/DDBJ databases">
        <title>Ignatzschineria rhizosphaerae HR5S32.</title>
        <authorList>
            <person name="Sun J.Q."/>
            <person name="Feng J.Y."/>
        </authorList>
    </citation>
    <scope>NUCLEOTIDE SEQUENCE [LARGE SCALE GENOMIC DNA]</scope>
    <source>
        <strain evidence="1 2">HR5S32</strain>
    </source>
</reference>
<gene>
    <name evidence="1" type="ORF">MMG00_00125</name>
</gene>
<keyword evidence="2" id="KW-1185">Reference proteome</keyword>
<protein>
    <submittedName>
        <fullName evidence="1">Pyrimidine dimer DNA glycosylase/endonuclease V</fullName>
    </submittedName>
</protein>
<accession>A0ABY3X4D9</accession>
<sequence length="127" mass="15202">MTRINIIDPRDLCDQHLLAEHRELTRIPNDIVKREGNVPLSKEKAYLLGQGHVTFFRDKLLFLKNRYDALHEECLKRGFNVSYRWPEDAINFPKLWNDYDVTDQDIALNQERINERMPVNPRFTKHL</sequence>